<protein>
    <submittedName>
        <fullName evidence="5">LamG domain-containing protein</fullName>
    </submittedName>
</protein>
<reference evidence="5 6" key="1">
    <citation type="journal article" date="2017" name="ISME J.">
        <title>Energy and carbon metabolisms in a deep terrestrial subsurface fluid microbial community.</title>
        <authorList>
            <person name="Momper L."/>
            <person name="Jungbluth S.P."/>
            <person name="Lee M.D."/>
            <person name="Amend J.P."/>
        </authorList>
    </citation>
    <scope>NUCLEOTIDE SEQUENCE [LARGE SCALE GENOMIC DNA]</scope>
    <source>
        <strain evidence="5">SURF_26</strain>
    </source>
</reference>
<dbReference type="SUPFAM" id="SSF49899">
    <property type="entry name" value="Concanavalin A-like lectins/glucanases"/>
    <property type="match status" value="1"/>
</dbReference>
<dbReference type="InterPro" id="IPR013320">
    <property type="entry name" value="ConA-like_dom_sf"/>
</dbReference>
<feature type="domain" description="LamG-like jellyroll fold" evidence="4">
    <location>
        <begin position="88"/>
        <end position="226"/>
    </location>
</feature>
<dbReference type="EMBL" id="QZJZ01000093">
    <property type="protein sequence ID" value="RJP56591.1"/>
    <property type="molecule type" value="Genomic_DNA"/>
</dbReference>
<dbReference type="InterPro" id="IPR006558">
    <property type="entry name" value="LamG-like"/>
</dbReference>
<dbReference type="AlphaFoldDB" id="A0A3A4R543"/>
<comment type="caution">
    <text evidence="5">The sequence shown here is derived from an EMBL/GenBank/DDBJ whole genome shotgun (WGS) entry which is preliminary data.</text>
</comment>
<keyword evidence="1 3" id="KW-0732">Signal</keyword>
<name>A0A3A4R543_9BACT</name>
<proteinExistence type="predicted"/>
<accession>A0A3A4R543</accession>
<evidence type="ECO:0000313" key="6">
    <source>
        <dbReference type="Proteomes" id="UP000266426"/>
    </source>
</evidence>
<organism evidence="5 6">
    <name type="scientific">Candidatus Auribacter fodinae</name>
    <dbReference type="NCBI Taxonomy" id="2093366"/>
    <lineage>
        <taxon>Bacteria</taxon>
        <taxon>Pseudomonadati</taxon>
        <taxon>Candidatus Auribacterota</taxon>
        <taxon>Candidatus Auribacteria</taxon>
        <taxon>Candidatus Auribacterales</taxon>
        <taxon>Candidatus Auribacteraceae</taxon>
        <taxon>Candidatus Auribacter</taxon>
    </lineage>
</organism>
<keyword evidence="2" id="KW-1015">Disulfide bond</keyword>
<evidence type="ECO:0000256" key="3">
    <source>
        <dbReference type="SAM" id="SignalP"/>
    </source>
</evidence>
<dbReference type="SMART" id="SM00560">
    <property type="entry name" value="LamGL"/>
    <property type="match status" value="1"/>
</dbReference>
<evidence type="ECO:0000256" key="1">
    <source>
        <dbReference type="ARBA" id="ARBA00022729"/>
    </source>
</evidence>
<dbReference type="Gene3D" id="2.60.120.200">
    <property type="match status" value="1"/>
</dbReference>
<evidence type="ECO:0000256" key="2">
    <source>
        <dbReference type="ARBA" id="ARBA00023157"/>
    </source>
</evidence>
<sequence length="269" mass="29433">MKRCLIFIFLILCSKIYASQVTDGLIAYYQFNGDASSSIQDSYGNNDGSFIGSPTNPYTEDNFKESLLLNGTNQYFRVEDNLNLDFSTALTIICWVKPTTLSSGRAFVSKWTSGDGQNRNYGISDYNGAVSADINTNINGVNTLYLNSALAANIWQQVAMTYDAASQTLTAYLNNSAYSFSTSSTVQGSLYNGNSPLLVGALLPAGWYYSGYIDEVKLFNRALSSPEILQEYDYVVNELGTVSNQVPEPLTLSLLVSACCGIFLRKLSS</sequence>
<evidence type="ECO:0000313" key="5">
    <source>
        <dbReference type="EMBL" id="RJP56591.1"/>
    </source>
</evidence>
<dbReference type="Pfam" id="PF13385">
    <property type="entry name" value="Laminin_G_3"/>
    <property type="match status" value="1"/>
</dbReference>
<feature type="signal peptide" evidence="3">
    <location>
        <begin position="1"/>
        <end position="18"/>
    </location>
</feature>
<dbReference type="Proteomes" id="UP000266426">
    <property type="component" value="Unassembled WGS sequence"/>
</dbReference>
<gene>
    <name evidence="5" type="ORF">C4541_12075</name>
</gene>
<evidence type="ECO:0000259" key="4">
    <source>
        <dbReference type="SMART" id="SM00560"/>
    </source>
</evidence>
<feature type="chain" id="PRO_5017305012" evidence="3">
    <location>
        <begin position="19"/>
        <end position="269"/>
    </location>
</feature>